<protein>
    <submittedName>
        <fullName evidence="1">Uncharacterized protein</fullName>
    </submittedName>
</protein>
<comment type="caution">
    <text evidence="1">The sequence shown here is derived from an EMBL/GenBank/DDBJ whole genome shotgun (WGS) entry which is preliminary data.</text>
</comment>
<dbReference type="Proteomes" id="UP000319213">
    <property type="component" value="Unassembled WGS sequence"/>
</dbReference>
<reference evidence="1 2" key="1">
    <citation type="submission" date="2019-06" db="EMBL/GenBank/DDBJ databases">
        <title>Sequencing the genomes of 1000 actinobacteria strains.</title>
        <authorList>
            <person name="Klenk H.-P."/>
        </authorList>
    </citation>
    <scope>NUCLEOTIDE SEQUENCE [LARGE SCALE GENOMIC DNA]</scope>
    <source>
        <strain evidence="1 2">DSM 43186</strain>
    </source>
</reference>
<sequence length="235" mass="27379">MCVAALRIDPGTSGWIRLYPINFRALEDPQAFRKYEIITVEAKPATQDSRPESWRPNIGSLTRGRYLSTWEKRVPWISDYIEDSMCHLLQEVRENPAARSLAAIRPAEVDDLIIERHPGWTPEETAKIEAYVRQLDLFDQGPRRPLEAPRFKAWYRYRCHAPACPGHRQGLLDWEFVAHQRNMGNRDDAEICAELRKRWLEHMCGADRDTAFYVGNQAKRRHVFSVLGVFYPSRA</sequence>
<proteinExistence type="predicted"/>
<gene>
    <name evidence="1" type="ORF">FHX40_4401</name>
</gene>
<evidence type="ECO:0000313" key="2">
    <source>
        <dbReference type="Proteomes" id="UP000319213"/>
    </source>
</evidence>
<dbReference type="EMBL" id="VFPQ01000001">
    <property type="protein sequence ID" value="TQM77630.1"/>
    <property type="molecule type" value="Genomic_DNA"/>
</dbReference>
<name>A0A543J475_9ACTN</name>
<dbReference type="AlphaFoldDB" id="A0A543J475"/>
<organism evidence="1 2">
    <name type="scientific">Thermopolyspora flexuosa</name>
    <dbReference type="NCBI Taxonomy" id="103836"/>
    <lineage>
        <taxon>Bacteria</taxon>
        <taxon>Bacillati</taxon>
        <taxon>Actinomycetota</taxon>
        <taxon>Actinomycetes</taxon>
        <taxon>Streptosporangiales</taxon>
        <taxon>Streptosporangiaceae</taxon>
        <taxon>Thermopolyspora</taxon>
    </lineage>
</organism>
<keyword evidence="2" id="KW-1185">Reference proteome</keyword>
<accession>A0A543J475</accession>
<evidence type="ECO:0000313" key="1">
    <source>
        <dbReference type="EMBL" id="TQM77630.1"/>
    </source>
</evidence>